<dbReference type="RefSeq" id="WP_013707786.1">
    <property type="nucleotide sequence ID" value="NC_015388.1"/>
</dbReference>
<dbReference type="KEGG" id="dao:Desac_2877"/>
<evidence type="ECO:0000313" key="2">
    <source>
        <dbReference type="EMBL" id="AEB10677.1"/>
    </source>
</evidence>
<gene>
    <name evidence="2" type="ordered locus">Desac_2877</name>
</gene>
<feature type="transmembrane region" description="Helical" evidence="1">
    <location>
        <begin position="55"/>
        <end position="71"/>
    </location>
</feature>
<dbReference type="Proteomes" id="UP000000483">
    <property type="component" value="Chromosome"/>
</dbReference>
<sequence length="210" mass="23052">MFFFLWIGGNAAFWVGVLAAEISGYPLQTAPSVAVAMLLAFGQGLLLWRLQWGRSLLGGLVLGLVPAYLGFHLQSGHWVSEVLILGLVLSLASHNALLAQKWRQELWQNAGSEELHHLVHPRQALLYTLVNILMIGGLLLIWYMPAAPLPARKGVWLLAAVAVLNQEGIKRKWYATVKGIGALAIGATTFQVGLYLWLLLVLSLRLWGQG</sequence>
<keyword evidence="1" id="KW-1133">Transmembrane helix</keyword>
<feature type="transmembrane region" description="Helical" evidence="1">
    <location>
        <begin position="124"/>
        <end position="144"/>
    </location>
</feature>
<evidence type="ECO:0000313" key="3">
    <source>
        <dbReference type="Proteomes" id="UP000000483"/>
    </source>
</evidence>
<accession>F2NE47</accession>
<dbReference type="AlphaFoldDB" id="F2NE47"/>
<name>F2NE47_DESAR</name>
<feature type="transmembrane region" description="Helical" evidence="1">
    <location>
        <begin position="77"/>
        <end position="98"/>
    </location>
</feature>
<proteinExistence type="predicted"/>
<dbReference type="EMBL" id="CP002629">
    <property type="protein sequence ID" value="AEB10677.1"/>
    <property type="molecule type" value="Genomic_DNA"/>
</dbReference>
<organism evidence="2 3">
    <name type="scientific">Desulfobacca acetoxidans (strain ATCC 700848 / DSM 11109 / ASRB2)</name>
    <dbReference type="NCBI Taxonomy" id="880072"/>
    <lineage>
        <taxon>Bacteria</taxon>
        <taxon>Pseudomonadati</taxon>
        <taxon>Thermodesulfobacteriota</taxon>
        <taxon>Desulfobaccia</taxon>
        <taxon>Desulfobaccales</taxon>
        <taxon>Desulfobaccaceae</taxon>
        <taxon>Desulfobacca</taxon>
    </lineage>
</organism>
<keyword evidence="1" id="KW-0472">Membrane</keyword>
<dbReference type="HOGENOM" id="CLU_1308443_0_0_7"/>
<evidence type="ECO:0000256" key="1">
    <source>
        <dbReference type="SAM" id="Phobius"/>
    </source>
</evidence>
<reference evidence="3" key="2">
    <citation type="submission" date="2011-03" db="EMBL/GenBank/DDBJ databases">
        <title>The complete genome of Desulfobacca acetoxidans DSM 11109.</title>
        <authorList>
            <consortium name="US DOE Joint Genome Institute (JGI-PGF)"/>
            <person name="Lucas S."/>
            <person name="Copeland A."/>
            <person name="Lapidus A."/>
            <person name="Bruce D."/>
            <person name="Goodwin L."/>
            <person name="Pitluck S."/>
            <person name="Peters L."/>
            <person name="Kyrpides N."/>
            <person name="Mavromatis K."/>
            <person name="Ivanova N."/>
            <person name="Ovchinnikova G."/>
            <person name="Teshima H."/>
            <person name="Detter J.C."/>
            <person name="Han C."/>
            <person name="Land M."/>
            <person name="Hauser L."/>
            <person name="Markowitz V."/>
            <person name="Cheng J.-F."/>
            <person name="Hugenholtz P."/>
            <person name="Woyke T."/>
            <person name="Wu D."/>
            <person name="Spring S."/>
            <person name="Schueler E."/>
            <person name="Brambilla E."/>
            <person name="Klenk H.-P."/>
            <person name="Eisen J.A."/>
        </authorList>
    </citation>
    <scope>NUCLEOTIDE SEQUENCE [LARGE SCALE GENOMIC DNA]</scope>
    <source>
        <strain evidence="3">ATCC 700848 / DSM 11109 / ASRB2</strain>
    </source>
</reference>
<feature type="transmembrane region" description="Helical" evidence="1">
    <location>
        <begin position="180"/>
        <end position="204"/>
    </location>
</feature>
<keyword evidence="1" id="KW-0812">Transmembrane</keyword>
<reference evidence="2 3" key="1">
    <citation type="journal article" date="2011" name="Stand. Genomic Sci.">
        <title>Complete genome sequence of the acetate-degrading sulfate reducer Desulfobacca acetoxidans type strain (ASRB2).</title>
        <authorList>
            <person name="Goker M."/>
            <person name="Teshima H."/>
            <person name="Lapidus A."/>
            <person name="Nolan M."/>
            <person name="Lucas S."/>
            <person name="Hammon N."/>
            <person name="Deshpande S."/>
            <person name="Cheng J.F."/>
            <person name="Tapia R."/>
            <person name="Han C."/>
            <person name="Goodwin L."/>
            <person name="Pitluck S."/>
            <person name="Huntemann M."/>
            <person name="Liolios K."/>
            <person name="Ivanova N."/>
            <person name="Pagani I."/>
            <person name="Mavromatis K."/>
            <person name="Ovchinikova G."/>
            <person name="Pati A."/>
            <person name="Chen A."/>
            <person name="Palaniappan K."/>
            <person name="Land M."/>
            <person name="Hauser L."/>
            <person name="Brambilla E.M."/>
            <person name="Rohde M."/>
            <person name="Spring S."/>
            <person name="Detter J.C."/>
            <person name="Woyke T."/>
            <person name="Bristow J."/>
            <person name="Eisen J.A."/>
            <person name="Markowitz V."/>
            <person name="Hugenholtz P."/>
            <person name="Kyrpides N.C."/>
            <person name="Klenk H.P."/>
        </authorList>
    </citation>
    <scope>NUCLEOTIDE SEQUENCE [LARGE SCALE GENOMIC DNA]</scope>
    <source>
        <strain evidence="3">ATCC 700848 / DSM 11109 / ASRB2</strain>
    </source>
</reference>
<keyword evidence="3" id="KW-1185">Reference proteome</keyword>
<dbReference type="STRING" id="880072.Desac_2877"/>
<protein>
    <submittedName>
        <fullName evidence="2">Uncharacterized protein</fullName>
    </submittedName>
</protein>
<feature type="transmembrane region" description="Helical" evidence="1">
    <location>
        <begin position="29"/>
        <end position="48"/>
    </location>
</feature>